<evidence type="ECO:0000313" key="3">
    <source>
        <dbReference type="EMBL" id="SEO20301.1"/>
    </source>
</evidence>
<feature type="region of interest" description="Disordered" evidence="1">
    <location>
        <begin position="168"/>
        <end position="188"/>
    </location>
</feature>
<proteinExistence type="predicted"/>
<dbReference type="STRING" id="551995.SAMN05192574_10660"/>
<keyword evidence="2" id="KW-1133">Transmembrane helix</keyword>
<dbReference type="Gene3D" id="1.25.40.10">
    <property type="entry name" value="Tetratricopeptide repeat domain"/>
    <property type="match status" value="1"/>
</dbReference>
<evidence type="ECO:0000256" key="2">
    <source>
        <dbReference type="SAM" id="Phobius"/>
    </source>
</evidence>
<keyword evidence="2" id="KW-0472">Membrane</keyword>
<gene>
    <name evidence="3" type="ORF">SAMN05192574_10660</name>
</gene>
<feature type="transmembrane region" description="Helical" evidence="2">
    <location>
        <begin position="6"/>
        <end position="24"/>
    </location>
</feature>
<organism evidence="3 4">
    <name type="scientific">Mucilaginibacter gossypiicola</name>
    <dbReference type="NCBI Taxonomy" id="551995"/>
    <lineage>
        <taxon>Bacteria</taxon>
        <taxon>Pseudomonadati</taxon>
        <taxon>Bacteroidota</taxon>
        <taxon>Sphingobacteriia</taxon>
        <taxon>Sphingobacteriales</taxon>
        <taxon>Sphingobacteriaceae</taxon>
        <taxon>Mucilaginibacter</taxon>
    </lineage>
</organism>
<name>A0A1H8MS46_9SPHI</name>
<dbReference type="RefSeq" id="WP_091212794.1">
    <property type="nucleotide sequence ID" value="NZ_FOCL01000006.1"/>
</dbReference>
<protein>
    <recommendedName>
        <fullName evidence="5">Tetratricopeptide repeat-containing protein</fullName>
    </recommendedName>
</protein>
<evidence type="ECO:0000313" key="4">
    <source>
        <dbReference type="Proteomes" id="UP000198942"/>
    </source>
</evidence>
<reference evidence="4" key="1">
    <citation type="submission" date="2016-10" db="EMBL/GenBank/DDBJ databases">
        <authorList>
            <person name="Varghese N."/>
            <person name="Submissions S."/>
        </authorList>
    </citation>
    <scope>NUCLEOTIDE SEQUENCE [LARGE SCALE GENOMIC DNA]</scope>
    <source>
        <strain evidence="4">Gh-48</strain>
    </source>
</reference>
<dbReference type="OrthoDB" id="1432556at2"/>
<evidence type="ECO:0000256" key="1">
    <source>
        <dbReference type="SAM" id="MobiDB-lite"/>
    </source>
</evidence>
<dbReference type="SUPFAM" id="SSF48452">
    <property type="entry name" value="TPR-like"/>
    <property type="match status" value="1"/>
</dbReference>
<keyword evidence="2" id="KW-0812">Transmembrane</keyword>
<dbReference type="InterPro" id="IPR011990">
    <property type="entry name" value="TPR-like_helical_dom_sf"/>
</dbReference>
<dbReference type="AlphaFoldDB" id="A0A1H8MS46"/>
<evidence type="ECO:0008006" key="5">
    <source>
        <dbReference type="Google" id="ProtNLM"/>
    </source>
</evidence>
<sequence>MFSNRVRIFIAFVFLLSLGVLVYFRIYELAVVAAMMIVLLIWDYFRQGTLIVASKHFHVKDFDKTAASLSEIAKPEWLSKNRRGYYEFIYGGLCLQRQDFEEAEKHYEIAAQYPLRSVNDHVAALVSVANISIRRGNVEKAKAYLQLTEKHKEKITAKMKDVISRLQQELKKEPEKKSQDFKSQETRY</sequence>
<keyword evidence="4" id="KW-1185">Reference proteome</keyword>
<dbReference type="Proteomes" id="UP000198942">
    <property type="component" value="Unassembled WGS sequence"/>
</dbReference>
<dbReference type="EMBL" id="FOCL01000006">
    <property type="protein sequence ID" value="SEO20301.1"/>
    <property type="molecule type" value="Genomic_DNA"/>
</dbReference>
<accession>A0A1H8MS46</accession>